<gene>
    <name evidence="3" type="ORF">F4553_000770</name>
</gene>
<dbReference type="RefSeq" id="WP_184832044.1">
    <property type="nucleotide sequence ID" value="NZ_JACHMN010000001.1"/>
</dbReference>
<evidence type="ECO:0000256" key="1">
    <source>
        <dbReference type="ARBA" id="ARBA00008791"/>
    </source>
</evidence>
<sequence>MSNYAYNRVVVGVDDTAERQPVLKNAAAEARRLNAGLTVMHVFDQPVALGMAPWPLGFDQAVQESTAALEQLVTKVRAENPDLDVRSVLVVGSPAYVLVEASREAKLVVLGCRGMGGFAELLLGSVSAQTATHSHCPVLVLRPAAAEASPSAGPVLVGVDGSSASTAAIEFAFAEADARRTGLVALHCWAPAPTLSFTQEYAQAELDADGEAARVLLAKAIADWAQTYPDVTVEQRVVLDAAPESIGGT</sequence>
<dbReference type="InterPro" id="IPR014729">
    <property type="entry name" value="Rossmann-like_a/b/a_fold"/>
</dbReference>
<keyword evidence="4" id="KW-1185">Reference proteome</keyword>
<organism evidence="3 4">
    <name type="scientific">Allocatelliglobosispora scoriae</name>
    <dbReference type="NCBI Taxonomy" id="643052"/>
    <lineage>
        <taxon>Bacteria</taxon>
        <taxon>Bacillati</taxon>
        <taxon>Actinomycetota</taxon>
        <taxon>Actinomycetes</taxon>
        <taxon>Micromonosporales</taxon>
        <taxon>Micromonosporaceae</taxon>
        <taxon>Allocatelliglobosispora</taxon>
    </lineage>
</organism>
<dbReference type="EMBL" id="JACHMN010000001">
    <property type="protein sequence ID" value="MBB5867391.1"/>
    <property type="molecule type" value="Genomic_DNA"/>
</dbReference>
<dbReference type="SUPFAM" id="SSF52402">
    <property type="entry name" value="Adenine nucleotide alpha hydrolases-like"/>
    <property type="match status" value="2"/>
</dbReference>
<feature type="domain" description="UspA" evidence="2">
    <location>
        <begin position="154"/>
        <end position="237"/>
    </location>
</feature>
<evidence type="ECO:0000313" key="4">
    <source>
        <dbReference type="Proteomes" id="UP000587527"/>
    </source>
</evidence>
<protein>
    <submittedName>
        <fullName evidence="3">Nucleotide-binding universal stress UspA family protein</fullName>
    </submittedName>
</protein>
<dbReference type="PANTHER" id="PTHR46268:SF6">
    <property type="entry name" value="UNIVERSAL STRESS PROTEIN UP12"/>
    <property type="match status" value="1"/>
</dbReference>
<name>A0A841BKK1_9ACTN</name>
<feature type="domain" description="UspA" evidence="2">
    <location>
        <begin position="6"/>
        <end position="142"/>
    </location>
</feature>
<dbReference type="PRINTS" id="PR01438">
    <property type="entry name" value="UNVRSLSTRESS"/>
</dbReference>
<dbReference type="InterPro" id="IPR006016">
    <property type="entry name" value="UspA"/>
</dbReference>
<dbReference type="Proteomes" id="UP000587527">
    <property type="component" value="Unassembled WGS sequence"/>
</dbReference>
<reference evidence="3 4" key="1">
    <citation type="submission" date="2020-08" db="EMBL/GenBank/DDBJ databases">
        <title>Sequencing the genomes of 1000 actinobacteria strains.</title>
        <authorList>
            <person name="Klenk H.-P."/>
        </authorList>
    </citation>
    <scope>NUCLEOTIDE SEQUENCE [LARGE SCALE GENOMIC DNA]</scope>
    <source>
        <strain evidence="3 4">DSM 45362</strain>
    </source>
</reference>
<proteinExistence type="inferred from homology"/>
<dbReference type="InterPro" id="IPR006015">
    <property type="entry name" value="Universal_stress_UspA"/>
</dbReference>
<dbReference type="PANTHER" id="PTHR46268">
    <property type="entry name" value="STRESS RESPONSE PROTEIN NHAX"/>
    <property type="match status" value="1"/>
</dbReference>
<comment type="caution">
    <text evidence="3">The sequence shown here is derived from an EMBL/GenBank/DDBJ whole genome shotgun (WGS) entry which is preliminary data.</text>
</comment>
<dbReference type="AlphaFoldDB" id="A0A841BKK1"/>
<dbReference type="Pfam" id="PF00582">
    <property type="entry name" value="Usp"/>
    <property type="match status" value="2"/>
</dbReference>
<evidence type="ECO:0000259" key="2">
    <source>
        <dbReference type="Pfam" id="PF00582"/>
    </source>
</evidence>
<accession>A0A841BKK1</accession>
<comment type="similarity">
    <text evidence="1">Belongs to the universal stress protein A family.</text>
</comment>
<dbReference type="Gene3D" id="3.40.50.620">
    <property type="entry name" value="HUPs"/>
    <property type="match status" value="2"/>
</dbReference>
<evidence type="ECO:0000313" key="3">
    <source>
        <dbReference type="EMBL" id="MBB5867391.1"/>
    </source>
</evidence>